<name>A0ABX1TQH8_9PROT</name>
<evidence type="ECO:0000256" key="7">
    <source>
        <dbReference type="RuleBase" id="RU003983"/>
    </source>
</evidence>
<dbReference type="EMBL" id="SPMY01000004">
    <property type="protein sequence ID" value="NMQ26477.1"/>
    <property type="molecule type" value="Genomic_DNA"/>
</dbReference>
<protein>
    <recommendedName>
        <fullName evidence="9">Peptidase M48 domain-containing protein</fullName>
    </recommendedName>
</protein>
<dbReference type="SUPFAM" id="SSF48452">
    <property type="entry name" value="TPR-like"/>
    <property type="match status" value="1"/>
</dbReference>
<evidence type="ECO:0000256" key="6">
    <source>
        <dbReference type="PROSITE-ProRule" id="PRU00339"/>
    </source>
</evidence>
<dbReference type="Gene3D" id="3.30.2010.10">
    <property type="entry name" value="Metalloproteases ('zincins'), catalytic domain"/>
    <property type="match status" value="1"/>
</dbReference>
<dbReference type="Proteomes" id="UP000749010">
    <property type="component" value="Unassembled WGS sequence"/>
</dbReference>
<organism evidence="10 11">
    <name type="scientific">Candidatus Accumulibacter phosphatis</name>
    <dbReference type="NCBI Taxonomy" id="327160"/>
    <lineage>
        <taxon>Bacteria</taxon>
        <taxon>Pseudomonadati</taxon>
        <taxon>Pseudomonadota</taxon>
        <taxon>Betaproteobacteria</taxon>
        <taxon>Candidatus Accumulibacter</taxon>
    </lineage>
</organism>
<feature type="chain" id="PRO_5045106957" description="Peptidase M48 domain-containing protein" evidence="8">
    <location>
        <begin position="25"/>
        <end position="392"/>
    </location>
</feature>
<keyword evidence="8" id="KW-0732">Signal</keyword>
<keyword evidence="11" id="KW-1185">Reference proteome</keyword>
<comment type="caution">
    <text evidence="10">The sequence shown here is derived from an EMBL/GenBank/DDBJ whole genome shotgun (WGS) entry which is preliminary data.</text>
</comment>
<keyword evidence="6" id="KW-0802">TPR repeat</keyword>
<feature type="repeat" description="TPR" evidence="6">
    <location>
        <begin position="345"/>
        <end position="378"/>
    </location>
</feature>
<keyword evidence="4 7" id="KW-0862">Zinc</keyword>
<dbReference type="Pfam" id="PF01435">
    <property type="entry name" value="Peptidase_M48"/>
    <property type="match status" value="1"/>
</dbReference>
<dbReference type="PROSITE" id="PS50005">
    <property type="entry name" value="TPR"/>
    <property type="match status" value="1"/>
</dbReference>
<dbReference type="PANTHER" id="PTHR22726">
    <property type="entry name" value="METALLOENDOPEPTIDASE OMA1"/>
    <property type="match status" value="1"/>
</dbReference>
<dbReference type="InterPro" id="IPR001915">
    <property type="entry name" value="Peptidase_M48"/>
</dbReference>
<feature type="domain" description="Peptidase M48" evidence="9">
    <location>
        <begin position="71"/>
        <end position="248"/>
    </location>
</feature>
<evidence type="ECO:0000256" key="5">
    <source>
        <dbReference type="ARBA" id="ARBA00023049"/>
    </source>
</evidence>
<reference evidence="10 11" key="1">
    <citation type="submission" date="2019-03" db="EMBL/GenBank/DDBJ databases">
        <title>Metabolic reconstructions from genomes of highly enriched 'Candidatus Accumulibacter' and 'Candidatus Competibacter' bioreactor populations.</title>
        <authorList>
            <person name="Annavajhala M.K."/>
            <person name="Welles L."/>
            <person name="Abbas B."/>
            <person name="Sorokin D."/>
            <person name="Park H."/>
            <person name="Van Loosdrecht M."/>
            <person name="Chandran K."/>
        </authorList>
    </citation>
    <scope>NUCLEOTIDE SEQUENCE [LARGE SCALE GENOMIC DNA]</scope>
    <source>
        <strain evidence="10 11">SBR_S</strain>
    </source>
</reference>
<evidence type="ECO:0000313" key="10">
    <source>
        <dbReference type="EMBL" id="NMQ26477.1"/>
    </source>
</evidence>
<keyword evidence="1 7" id="KW-0645">Protease</keyword>
<dbReference type="RefSeq" id="WP_169064929.1">
    <property type="nucleotide sequence ID" value="NZ_SPMY01000004.1"/>
</dbReference>
<feature type="signal peptide" evidence="8">
    <location>
        <begin position="1"/>
        <end position="24"/>
    </location>
</feature>
<accession>A0ABX1TQH8</accession>
<keyword evidence="5 7" id="KW-0482">Metalloprotease</keyword>
<evidence type="ECO:0000256" key="3">
    <source>
        <dbReference type="ARBA" id="ARBA00022801"/>
    </source>
</evidence>
<dbReference type="Gene3D" id="1.25.40.10">
    <property type="entry name" value="Tetratricopeptide repeat domain"/>
    <property type="match status" value="1"/>
</dbReference>
<evidence type="ECO:0000256" key="2">
    <source>
        <dbReference type="ARBA" id="ARBA00022723"/>
    </source>
</evidence>
<proteinExistence type="inferred from homology"/>
<evidence type="ECO:0000259" key="9">
    <source>
        <dbReference type="Pfam" id="PF01435"/>
    </source>
</evidence>
<comment type="similarity">
    <text evidence="7">Belongs to the peptidase M48 family.</text>
</comment>
<dbReference type="PANTHER" id="PTHR22726:SF24">
    <property type="entry name" value="M48 FAMILY METALLOPEPTIDASE"/>
    <property type="match status" value="1"/>
</dbReference>
<dbReference type="InterPro" id="IPR011990">
    <property type="entry name" value="TPR-like_helical_dom_sf"/>
</dbReference>
<keyword evidence="3 7" id="KW-0378">Hydrolase</keyword>
<evidence type="ECO:0000256" key="1">
    <source>
        <dbReference type="ARBA" id="ARBA00022670"/>
    </source>
</evidence>
<sequence length="392" mass="42987">MQRRGFLRCGAYCGLIGVAGSLVAAEGWQNPPRLQRPDPASDEGGLWAFLDREEARLKRSRFLLRDGPLNHYVSGVACRLAGDHCPDTRVYLVRSPFFNASMAPNGMMQVWTGLLLRMANEAQLAAVLGHELGHYLARHGVEQLRDAKARSAFGQFLGMAFGAAGVGAAGSLAQLALLGGSFAYSREHEREADRIGQELMLAAGYPPLEASTVWGQLFAELKAEEDWAGDAGTRSILFASHPDPEERSLAMAQNAATMGGSNADTGSEALAQQLRGHRREWLEDELRRRKSGETIALLQRLLAQSDNGELRFFLAETYRLRAAAGDSERALAAYGEAEARAGFPPELYRSRAMLQRQAGDEKAARESFQRYLSLRPDGDDVEMIRGYLREGS</sequence>
<dbReference type="InterPro" id="IPR051156">
    <property type="entry name" value="Mito/Outer_Membr_Metalloprot"/>
</dbReference>
<dbReference type="InterPro" id="IPR019734">
    <property type="entry name" value="TPR_rpt"/>
</dbReference>
<keyword evidence="2" id="KW-0479">Metal-binding</keyword>
<comment type="cofactor">
    <cofactor evidence="7">
        <name>Zn(2+)</name>
        <dbReference type="ChEBI" id="CHEBI:29105"/>
    </cofactor>
    <text evidence="7">Binds 1 zinc ion per subunit.</text>
</comment>
<evidence type="ECO:0000256" key="4">
    <source>
        <dbReference type="ARBA" id="ARBA00022833"/>
    </source>
</evidence>
<evidence type="ECO:0000256" key="8">
    <source>
        <dbReference type="SAM" id="SignalP"/>
    </source>
</evidence>
<evidence type="ECO:0000313" key="11">
    <source>
        <dbReference type="Proteomes" id="UP000749010"/>
    </source>
</evidence>
<gene>
    <name evidence="10" type="ORF">E4Q23_01110</name>
</gene>